<gene>
    <name evidence="2" type="ORF">CLV34_3224</name>
</gene>
<evidence type="ECO:0000313" key="2">
    <source>
        <dbReference type="EMBL" id="PJI84767.1"/>
    </source>
</evidence>
<dbReference type="PRINTS" id="PR00111">
    <property type="entry name" value="ABHYDROLASE"/>
</dbReference>
<evidence type="ECO:0000259" key="1">
    <source>
        <dbReference type="Pfam" id="PF12697"/>
    </source>
</evidence>
<dbReference type="RefSeq" id="WP_100351309.1">
    <property type="nucleotide sequence ID" value="NZ_PGTZ01000014.1"/>
</dbReference>
<dbReference type="Gene3D" id="3.40.50.1820">
    <property type="entry name" value="alpha/beta hydrolase"/>
    <property type="match status" value="1"/>
</dbReference>
<dbReference type="SUPFAM" id="SSF53474">
    <property type="entry name" value="alpha/beta-Hydrolases"/>
    <property type="match status" value="1"/>
</dbReference>
<keyword evidence="3" id="KW-1185">Reference proteome</keyword>
<dbReference type="EMBL" id="PGTZ01000014">
    <property type="protein sequence ID" value="PJI84767.1"/>
    <property type="molecule type" value="Genomic_DNA"/>
</dbReference>
<dbReference type="Proteomes" id="UP000231586">
    <property type="component" value="Unassembled WGS sequence"/>
</dbReference>
<accession>A0A2M8W1F4</accession>
<dbReference type="OrthoDB" id="9785847at2"/>
<dbReference type="PANTHER" id="PTHR43798">
    <property type="entry name" value="MONOACYLGLYCEROL LIPASE"/>
    <property type="match status" value="1"/>
</dbReference>
<protein>
    <submittedName>
        <fullName evidence="2">Pimeloyl-ACP methyl ester carboxylesterase</fullName>
    </submittedName>
</protein>
<sequence>MSPSETPEVVLHDLRAGDGLPLVLVHGFPLDHRMWDEVARFLPDGLAVVAPDAPGFGDALLTESEPSIEGIADAVAEALAARGVERAVVAGMSMGGYVALALAERHPGLVAALGLVDTKSVADAPEARDNRLRIADEAERTGSVAPVRGMREALLGETSRATRPDLVAEVGAWIEEQRPEAVAWAQRAMASRPDRTAVLAAYGGPVSVVVGVEDELTPIEQAEHLVESSHDASEAALVLVPDAGHLAAVEEPEHVAGALARLHARVTR</sequence>
<dbReference type="InterPro" id="IPR029058">
    <property type="entry name" value="AB_hydrolase_fold"/>
</dbReference>
<proteinExistence type="predicted"/>
<reference evidence="2 3" key="1">
    <citation type="submission" date="2017-11" db="EMBL/GenBank/DDBJ databases">
        <title>Genomic Encyclopedia of Archaeal and Bacterial Type Strains, Phase II (KMG-II): From Individual Species to Whole Genera.</title>
        <authorList>
            <person name="Goeker M."/>
        </authorList>
    </citation>
    <scope>NUCLEOTIDE SEQUENCE [LARGE SCALE GENOMIC DNA]</scope>
    <source>
        <strain evidence="2 3">DSM 22413</strain>
    </source>
</reference>
<dbReference type="InterPro" id="IPR000073">
    <property type="entry name" value="AB_hydrolase_1"/>
</dbReference>
<dbReference type="GO" id="GO:0003824">
    <property type="term" value="F:catalytic activity"/>
    <property type="evidence" value="ECO:0007669"/>
    <property type="project" value="UniProtKB-ARBA"/>
</dbReference>
<feature type="domain" description="AB hydrolase-1" evidence="1">
    <location>
        <begin position="22"/>
        <end position="255"/>
    </location>
</feature>
<dbReference type="InterPro" id="IPR050266">
    <property type="entry name" value="AB_hydrolase_sf"/>
</dbReference>
<evidence type="ECO:0000313" key="3">
    <source>
        <dbReference type="Proteomes" id="UP000231586"/>
    </source>
</evidence>
<comment type="caution">
    <text evidence="2">The sequence shown here is derived from an EMBL/GenBank/DDBJ whole genome shotgun (WGS) entry which is preliminary data.</text>
</comment>
<dbReference type="Pfam" id="PF12697">
    <property type="entry name" value="Abhydrolase_6"/>
    <property type="match status" value="1"/>
</dbReference>
<dbReference type="AlphaFoldDB" id="A0A2M8W1F4"/>
<organism evidence="2 3">
    <name type="scientific">Luteimicrobium subarcticum</name>
    <dbReference type="NCBI Taxonomy" id="620910"/>
    <lineage>
        <taxon>Bacteria</taxon>
        <taxon>Bacillati</taxon>
        <taxon>Actinomycetota</taxon>
        <taxon>Actinomycetes</taxon>
        <taxon>Micrococcales</taxon>
        <taxon>Luteimicrobium</taxon>
    </lineage>
</organism>
<name>A0A2M8W1F4_9MICO</name>